<comment type="subcellular location">
    <subcellularLocation>
        <location evidence="1">Cell membrane</location>
        <topology evidence="1">Multi-pass membrane protein</topology>
    </subcellularLocation>
</comment>
<keyword evidence="6 7" id="KW-0472">Membrane</keyword>
<keyword evidence="10" id="KW-1185">Reference proteome</keyword>
<feature type="transmembrane region" description="Helical" evidence="7">
    <location>
        <begin position="290"/>
        <end position="318"/>
    </location>
</feature>
<sequence>MIAHLIHNIVVFARTHTLLAYGLAFLLTGTEAFPVFGALVPGTAVIIALGALVPGGALRFWPLVAFATAGAIAGDGLSYWLGHHYKEGAVTRWPLRRYPKLIKQGDAFFEKHGGKAILIARFTPGVRAVVPLVAGITGMAAARFYALNILSALLWAPAHVVMGVMVGASLTILGAVAGRIEALFLVFFVIVGLVVWLTPRTIRWLTKLMPRFRGPLMTWAGSRDTRFRRQIASLLDPTRTELPGLAVLGALLIGSLWLLIGVLQDLIAGDPLVEADRAVLHLLLSLRVDWATQCAVAVSELGSGIVILPVAGLALLWLDRQHAWRALAYGIVSVIGAILFSAGLDLALKRPQPMYSQPGWRLSNLMSGK</sequence>
<comment type="similarity">
    <text evidence="2">Belongs to the DedA family.</text>
</comment>
<keyword evidence="4 7" id="KW-0812">Transmembrane</keyword>
<keyword evidence="5 7" id="KW-1133">Transmembrane helix</keyword>
<dbReference type="PANTHER" id="PTHR30353">
    <property type="entry name" value="INNER MEMBRANE PROTEIN DEDA-RELATED"/>
    <property type="match status" value="1"/>
</dbReference>
<evidence type="ECO:0000256" key="7">
    <source>
        <dbReference type="SAM" id="Phobius"/>
    </source>
</evidence>
<dbReference type="PANTHER" id="PTHR30353:SF15">
    <property type="entry name" value="INNER MEMBRANE PROTEIN YABI"/>
    <property type="match status" value="1"/>
</dbReference>
<evidence type="ECO:0000256" key="3">
    <source>
        <dbReference type="ARBA" id="ARBA00022475"/>
    </source>
</evidence>
<dbReference type="AlphaFoldDB" id="A0AAW9DKL1"/>
<evidence type="ECO:0000259" key="8">
    <source>
        <dbReference type="Pfam" id="PF09335"/>
    </source>
</evidence>
<feature type="transmembrane region" description="Helical" evidence="7">
    <location>
        <begin position="153"/>
        <end position="176"/>
    </location>
</feature>
<evidence type="ECO:0000256" key="1">
    <source>
        <dbReference type="ARBA" id="ARBA00004651"/>
    </source>
</evidence>
<feature type="transmembrane region" description="Helical" evidence="7">
    <location>
        <begin position="242"/>
        <end position="263"/>
    </location>
</feature>
<dbReference type="Pfam" id="PF09335">
    <property type="entry name" value="VTT_dom"/>
    <property type="match status" value="1"/>
</dbReference>
<protein>
    <submittedName>
        <fullName evidence="9">VTT domain-containing protein</fullName>
    </submittedName>
</protein>
<reference evidence="9 10" key="1">
    <citation type="submission" date="2023-11" db="EMBL/GenBank/DDBJ databases">
        <title>MicrobeMod: A computational toolkit for identifying prokaryotic methylation and restriction-modification with nanopore sequencing.</title>
        <authorList>
            <person name="Crits-Christoph A."/>
            <person name="Kang S.C."/>
            <person name="Lee H."/>
            <person name="Ostrov N."/>
        </authorList>
    </citation>
    <scope>NUCLEOTIDE SEQUENCE [LARGE SCALE GENOMIC DNA]</scope>
    <source>
        <strain evidence="9 10">DSMZ 700</strain>
    </source>
</reference>
<dbReference type="RefSeq" id="WP_319612473.1">
    <property type="nucleotide sequence ID" value="NZ_JAWXYB010000002.1"/>
</dbReference>
<evidence type="ECO:0000313" key="10">
    <source>
        <dbReference type="Proteomes" id="UP001279553"/>
    </source>
</evidence>
<evidence type="ECO:0000256" key="6">
    <source>
        <dbReference type="ARBA" id="ARBA00023136"/>
    </source>
</evidence>
<evidence type="ECO:0000256" key="4">
    <source>
        <dbReference type="ARBA" id="ARBA00022692"/>
    </source>
</evidence>
<dbReference type="EMBL" id="JAWXYB010000002">
    <property type="protein sequence ID" value="MDX5929391.1"/>
    <property type="molecule type" value="Genomic_DNA"/>
</dbReference>
<keyword evidence="3" id="KW-1003">Cell membrane</keyword>
<feature type="transmembrane region" description="Helical" evidence="7">
    <location>
        <begin position="5"/>
        <end position="27"/>
    </location>
</feature>
<dbReference type="SUPFAM" id="SSF48317">
    <property type="entry name" value="Acid phosphatase/Vanadium-dependent haloperoxidase"/>
    <property type="match status" value="1"/>
</dbReference>
<proteinExistence type="inferred from homology"/>
<comment type="caution">
    <text evidence="9">The sequence shown here is derived from an EMBL/GenBank/DDBJ whole genome shotgun (WGS) entry which is preliminary data.</text>
</comment>
<dbReference type="Proteomes" id="UP001279553">
    <property type="component" value="Unassembled WGS sequence"/>
</dbReference>
<gene>
    <name evidence="9" type="ORF">SIL87_01245</name>
</gene>
<evidence type="ECO:0000256" key="5">
    <source>
        <dbReference type="ARBA" id="ARBA00022989"/>
    </source>
</evidence>
<dbReference type="InterPro" id="IPR036938">
    <property type="entry name" value="PAP2/HPO_sf"/>
</dbReference>
<name>A0AAW9DKL1_ACIAO</name>
<feature type="transmembrane region" description="Helical" evidence="7">
    <location>
        <begin position="60"/>
        <end position="81"/>
    </location>
</feature>
<feature type="transmembrane region" description="Helical" evidence="7">
    <location>
        <begin position="182"/>
        <end position="199"/>
    </location>
</feature>
<organism evidence="9 10">
    <name type="scientific">Acidiphilium acidophilum</name>
    <name type="common">Thiobacillus acidophilus</name>
    <dbReference type="NCBI Taxonomy" id="76588"/>
    <lineage>
        <taxon>Bacteria</taxon>
        <taxon>Pseudomonadati</taxon>
        <taxon>Pseudomonadota</taxon>
        <taxon>Alphaproteobacteria</taxon>
        <taxon>Acetobacterales</taxon>
        <taxon>Acidocellaceae</taxon>
        <taxon>Acidiphilium</taxon>
    </lineage>
</organism>
<dbReference type="GO" id="GO:0005886">
    <property type="term" value="C:plasma membrane"/>
    <property type="evidence" value="ECO:0007669"/>
    <property type="project" value="UniProtKB-SubCell"/>
</dbReference>
<feature type="transmembrane region" description="Helical" evidence="7">
    <location>
        <begin position="33"/>
        <end position="53"/>
    </location>
</feature>
<dbReference type="InterPro" id="IPR032818">
    <property type="entry name" value="DedA-like"/>
</dbReference>
<dbReference type="InterPro" id="IPR032816">
    <property type="entry name" value="VTT_dom"/>
</dbReference>
<feature type="domain" description="VTT" evidence="8">
    <location>
        <begin position="40"/>
        <end position="164"/>
    </location>
</feature>
<evidence type="ECO:0000256" key="2">
    <source>
        <dbReference type="ARBA" id="ARBA00010792"/>
    </source>
</evidence>
<accession>A0AAW9DKL1</accession>
<evidence type="ECO:0000313" key="9">
    <source>
        <dbReference type="EMBL" id="MDX5929391.1"/>
    </source>
</evidence>
<feature type="transmembrane region" description="Helical" evidence="7">
    <location>
        <begin position="327"/>
        <end position="348"/>
    </location>
</feature>